<proteinExistence type="inferred from homology"/>
<dbReference type="GO" id="GO:0008047">
    <property type="term" value="F:enzyme activator activity"/>
    <property type="evidence" value="ECO:0007669"/>
    <property type="project" value="InterPro"/>
</dbReference>
<dbReference type="GO" id="GO:0004190">
    <property type="term" value="F:aspartic-type endopeptidase activity"/>
    <property type="evidence" value="ECO:0007669"/>
    <property type="project" value="UniProtKB-KW"/>
</dbReference>
<reference evidence="5" key="1">
    <citation type="journal article" date="2020" name="ISME J.">
        <title>Gammaproteobacteria mediating utilization of methyl-, sulfur- and petroleum organic compounds in deep ocean hydrothermal plumes.</title>
        <authorList>
            <person name="Zhou Z."/>
            <person name="Liu Y."/>
            <person name="Pan J."/>
            <person name="Cron B.R."/>
            <person name="Toner B.M."/>
            <person name="Anantharaman K."/>
            <person name="Breier J.A."/>
            <person name="Dick G.J."/>
            <person name="Li M."/>
        </authorList>
    </citation>
    <scope>NUCLEOTIDE SEQUENCE</scope>
    <source>
        <strain evidence="5">SZUA-1385</strain>
    </source>
</reference>
<keyword evidence="4" id="KW-0378">Hydrolase</keyword>
<dbReference type="InterPro" id="IPR023430">
    <property type="entry name" value="Pept_HybD-like_dom_sf"/>
</dbReference>
<dbReference type="InterPro" id="IPR004411">
    <property type="entry name" value="Pept_A31_F420-red_hyd_d"/>
</dbReference>
<dbReference type="PRINTS" id="PR00446">
    <property type="entry name" value="HYDRGNUPTAKE"/>
</dbReference>
<keyword evidence="3" id="KW-0064">Aspartyl protease</keyword>
<comment type="caution">
    <text evidence="5">The sequence shown here is derived from an EMBL/GenBank/DDBJ whole genome shotgun (WGS) entry which is preliminary data.</text>
</comment>
<evidence type="ECO:0000313" key="5">
    <source>
        <dbReference type="EMBL" id="HIP17466.1"/>
    </source>
</evidence>
<protein>
    <submittedName>
        <fullName evidence="5">Coenzyme F420-reducing hydrogenase, FrhD protein</fullName>
    </submittedName>
</protein>
<dbReference type="Gene3D" id="3.40.50.1450">
    <property type="entry name" value="HybD-like"/>
    <property type="match status" value="1"/>
</dbReference>
<dbReference type="CDD" id="cd06064">
    <property type="entry name" value="H2MP_F420-Reduc"/>
    <property type="match status" value="1"/>
</dbReference>
<dbReference type="NCBIfam" id="TIGR00072">
    <property type="entry name" value="hydrog_prot"/>
    <property type="match status" value="1"/>
</dbReference>
<dbReference type="SUPFAM" id="SSF53163">
    <property type="entry name" value="HybD-like"/>
    <property type="match status" value="1"/>
</dbReference>
<dbReference type="NCBIfam" id="TIGR00130">
    <property type="entry name" value="frhD"/>
    <property type="match status" value="1"/>
</dbReference>
<dbReference type="FunFam" id="3.40.50.1450:FF:000005">
    <property type="entry name" value="Hydrogenase maturation protease HycI"/>
    <property type="match status" value="1"/>
</dbReference>
<evidence type="ECO:0000256" key="2">
    <source>
        <dbReference type="ARBA" id="ARBA00022670"/>
    </source>
</evidence>
<dbReference type="AlphaFoldDB" id="A0A833DRR6"/>
<dbReference type="GO" id="GO:0016485">
    <property type="term" value="P:protein processing"/>
    <property type="evidence" value="ECO:0007669"/>
    <property type="project" value="TreeGrafter"/>
</dbReference>
<accession>A0A833DRR6</accession>
<evidence type="ECO:0000256" key="4">
    <source>
        <dbReference type="ARBA" id="ARBA00022801"/>
    </source>
</evidence>
<gene>
    <name evidence="5" type="primary">frhD</name>
    <name evidence="5" type="ORF">EYG76_04115</name>
</gene>
<dbReference type="PANTHER" id="PTHR30302:SF1">
    <property type="entry name" value="HYDROGENASE 2 MATURATION PROTEASE"/>
    <property type="match status" value="1"/>
</dbReference>
<dbReference type="EMBL" id="DQSV01000082">
    <property type="protein sequence ID" value="HIP17466.1"/>
    <property type="molecule type" value="Genomic_DNA"/>
</dbReference>
<organism evidence="5 6">
    <name type="scientific">Methanothermococcus okinawensis</name>
    <dbReference type="NCBI Taxonomy" id="155863"/>
    <lineage>
        <taxon>Archaea</taxon>
        <taxon>Methanobacteriati</taxon>
        <taxon>Methanobacteriota</taxon>
        <taxon>Methanomada group</taxon>
        <taxon>Methanococci</taxon>
        <taxon>Methanococcales</taxon>
        <taxon>Methanococcaceae</taxon>
        <taxon>Methanothermococcus</taxon>
    </lineage>
</organism>
<comment type="similarity">
    <text evidence="1">Belongs to the peptidase A31 family.</text>
</comment>
<sequence>MIPDSLKKEILIIGCGNLLFADDGFGYEIIKKLETMELPSNVEIIDAGTGGSYYLMSILDEESSVKKIILVDIIDFGLTPGTLKKLSIKDLPNIEKYNFDAHDVPLAPYLIEAHNRGIDVVIIGCQKKEVSCPDIKLGLSKEVSNALNGAIEMIMEEIHNK</sequence>
<evidence type="ECO:0000313" key="6">
    <source>
        <dbReference type="Proteomes" id="UP000605144"/>
    </source>
</evidence>
<evidence type="ECO:0000256" key="3">
    <source>
        <dbReference type="ARBA" id="ARBA00022750"/>
    </source>
</evidence>
<keyword evidence="2" id="KW-0645">Protease</keyword>
<dbReference type="Pfam" id="PF01750">
    <property type="entry name" value="HycI"/>
    <property type="match status" value="1"/>
</dbReference>
<dbReference type="PANTHER" id="PTHR30302">
    <property type="entry name" value="HYDROGENASE 1 MATURATION PROTEASE"/>
    <property type="match status" value="1"/>
</dbReference>
<dbReference type="InterPro" id="IPR000671">
    <property type="entry name" value="Peptidase_A31"/>
</dbReference>
<dbReference type="Proteomes" id="UP000605144">
    <property type="component" value="Unassembled WGS sequence"/>
</dbReference>
<evidence type="ECO:0000256" key="1">
    <source>
        <dbReference type="ARBA" id="ARBA00006814"/>
    </source>
</evidence>
<name>A0A833DRR6_9EURY</name>